<dbReference type="EMBL" id="MU839827">
    <property type="protein sequence ID" value="KAK1760428.1"/>
    <property type="molecule type" value="Genomic_DNA"/>
</dbReference>
<reference evidence="1" key="1">
    <citation type="submission" date="2023-06" db="EMBL/GenBank/DDBJ databases">
        <title>Genome-scale phylogeny and comparative genomics of the fungal order Sordariales.</title>
        <authorList>
            <consortium name="Lawrence Berkeley National Laboratory"/>
            <person name="Hensen N."/>
            <person name="Bonometti L."/>
            <person name="Westerberg I."/>
            <person name="Brannstrom I.O."/>
            <person name="Guillou S."/>
            <person name="Cros-Aarteil S."/>
            <person name="Calhoun S."/>
            <person name="Haridas S."/>
            <person name="Kuo A."/>
            <person name="Mondo S."/>
            <person name="Pangilinan J."/>
            <person name="Riley R."/>
            <person name="Labutti K."/>
            <person name="Andreopoulos B."/>
            <person name="Lipzen A."/>
            <person name="Chen C."/>
            <person name="Yanf M."/>
            <person name="Daum C."/>
            <person name="Ng V."/>
            <person name="Clum A."/>
            <person name="Steindorff A."/>
            <person name="Ohm R."/>
            <person name="Martin F."/>
            <person name="Silar P."/>
            <person name="Natvig D."/>
            <person name="Lalanne C."/>
            <person name="Gautier V."/>
            <person name="Ament-Velasquez S.L."/>
            <person name="Kruys A."/>
            <person name="Hutchinson M.I."/>
            <person name="Powell A.J."/>
            <person name="Barry K."/>
            <person name="Miller A.N."/>
            <person name="Grigoriev I.V."/>
            <person name="Debuchy R."/>
            <person name="Gladieux P."/>
            <person name="Thoren M.H."/>
            <person name="Johannesson H."/>
        </authorList>
    </citation>
    <scope>NUCLEOTIDE SEQUENCE</scope>
    <source>
        <strain evidence="1">PSN4</strain>
    </source>
</reference>
<evidence type="ECO:0000313" key="2">
    <source>
        <dbReference type="Proteomes" id="UP001239445"/>
    </source>
</evidence>
<dbReference type="Proteomes" id="UP001239445">
    <property type="component" value="Unassembled WGS sequence"/>
</dbReference>
<protein>
    <submittedName>
        <fullName evidence="1">Uncharacterized protein</fullName>
    </submittedName>
</protein>
<comment type="caution">
    <text evidence="1">The sequence shown here is derived from an EMBL/GenBank/DDBJ whole genome shotgun (WGS) entry which is preliminary data.</text>
</comment>
<accession>A0AAJ0BNF6</accession>
<organism evidence="1 2">
    <name type="scientific">Echria macrotheca</name>
    <dbReference type="NCBI Taxonomy" id="438768"/>
    <lineage>
        <taxon>Eukaryota</taxon>
        <taxon>Fungi</taxon>
        <taxon>Dikarya</taxon>
        <taxon>Ascomycota</taxon>
        <taxon>Pezizomycotina</taxon>
        <taxon>Sordariomycetes</taxon>
        <taxon>Sordariomycetidae</taxon>
        <taxon>Sordariales</taxon>
        <taxon>Schizotheciaceae</taxon>
        <taxon>Echria</taxon>
    </lineage>
</organism>
<proteinExistence type="predicted"/>
<evidence type="ECO:0000313" key="1">
    <source>
        <dbReference type="EMBL" id="KAK1760428.1"/>
    </source>
</evidence>
<name>A0AAJ0BNF6_9PEZI</name>
<dbReference type="AlphaFoldDB" id="A0AAJ0BNF6"/>
<gene>
    <name evidence="1" type="ORF">QBC47DRAFT_5091</name>
</gene>
<sequence length="222" mass="25136">MLLSSQNCPVASPLSRPIPALSLSKPVISTTIVYIRRDCRSSRMYLNPAGAVHLKVLDPSAIQNPQSYLHRRYLIFSYILAHSSLPSIYLLCVVIQFSSKQASENGGPRVPPGSPMLLRWDRRRARRSVVLLQGWDLSLDQRPVAHRGSVHDKSSAQPSHYWIGLYRRPDLVLRYHLASHIAGRVRLLVFHTGVPVPLLYCRLCCRHCRLVWHIGGPDLLLL</sequence>
<keyword evidence="2" id="KW-1185">Reference proteome</keyword>